<accession>A0ABU1DB39</accession>
<dbReference type="Pfam" id="PF06722">
    <property type="entry name" value="EryCIII-like_C"/>
    <property type="match status" value="1"/>
</dbReference>
<keyword evidence="4" id="KW-1185">Reference proteome</keyword>
<dbReference type="CDD" id="cd03784">
    <property type="entry name" value="GT1_Gtf-like"/>
    <property type="match status" value="1"/>
</dbReference>
<name>A0ABU1DB39_9HYPH</name>
<feature type="domain" description="Glycosyltransferase family 28 N-terminal" evidence="1">
    <location>
        <begin position="3"/>
        <end position="133"/>
    </location>
</feature>
<reference evidence="3" key="1">
    <citation type="submission" date="2020-10" db="EMBL/GenBank/DDBJ databases">
        <authorList>
            <person name="Abbas A."/>
            <person name="Razzaq R."/>
            <person name="Waqas M."/>
            <person name="Abbas N."/>
            <person name="Nielsen T.K."/>
            <person name="Hansen L.H."/>
            <person name="Hussain S."/>
            <person name="Shahid M."/>
        </authorList>
    </citation>
    <scope>NUCLEOTIDE SEQUENCE</scope>
    <source>
        <strain evidence="3">S14</strain>
    </source>
</reference>
<feature type="domain" description="Erythromycin biosynthesis protein CIII-like C-terminal" evidence="2">
    <location>
        <begin position="303"/>
        <end position="396"/>
    </location>
</feature>
<evidence type="ECO:0000313" key="3">
    <source>
        <dbReference type="EMBL" id="MDR4305275.1"/>
    </source>
</evidence>
<dbReference type="PANTHER" id="PTHR48050:SF13">
    <property type="entry name" value="STEROL 3-BETA-GLUCOSYLTRANSFERASE UGT80A2"/>
    <property type="match status" value="1"/>
</dbReference>
<dbReference type="InterPro" id="IPR002213">
    <property type="entry name" value="UDP_glucos_trans"/>
</dbReference>
<dbReference type="InterPro" id="IPR004276">
    <property type="entry name" value="GlycoTrans_28_N"/>
</dbReference>
<sequence>MLVLIAAFGSHGDVLPLVAIGAELKRRGHRVVVGAMEPFGRIVERAGLEFDQLGTEAEYREALGRADLWRPIRGFRRLFDFAEQSIRPAMDFVARHRDRKAGTMVLASTLAIGARLARDALGVPVITVHLSPMLIQSRFEPPKLPFVPDWRIRPEWEWEFQLGVDEWFVDPLITPKLNALREELGLPPISRLRHWWNSPRRVLLMWPEWFAPPQEDWPAQAVCVGFPRVDALGGEGGPLGPALEAFLATGDPPVAVTFGTAMRSGASLYRAAIRAALKAGRRCLVLSPVEIDMPRGSEARVFRAGYVPFGVVLPRCAALIHHGGVGTTSQAFAAGTPQLVVPLAFDQFDNAARVARLGCGLVAQRFALSAGLAAGKLKRLLASQEIASACAQIAGRCDEDPILQACDLIEVEQARREKRRVSQPS</sequence>
<dbReference type="EMBL" id="JADBEO010000002">
    <property type="protein sequence ID" value="MDR4305275.1"/>
    <property type="molecule type" value="Genomic_DNA"/>
</dbReference>
<gene>
    <name evidence="3" type="ORF">IHQ68_01375</name>
</gene>
<dbReference type="Gene3D" id="3.40.50.2000">
    <property type="entry name" value="Glycogen Phosphorylase B"/>
    <property type="match status" value="2"/>
</dbReference>
<proteinExistence type="predicted"/>
<dbReference type="InterPro" id="IPR010610">
    <property type="entry name" value="EryCIII-like_C"/>
</dbReference>
<dbReference type="InterPro" id="IPR050426">
    <property type="entry name" value="Glycosyltransferase_28"/>
</dbReference>
<evidence type="ECO:0000313" key="4">
    <source>
        <dbReference type="Proteomes" id="UP001181622"/>
    </source>
</evidence>
<organism evidence="3 4">
    <name type="scientific">Chelatococcus sambhunathii</name>
    <dbReference type="NCBI Taxonomy" id="363953"/>
    <lineage>
        <taxon>Bacteria</taxon>
        <taxon>Pseudomonadati</taxon>
        <taxon>Pseudomonadota</taxon>
        <taxon>Alphaproteobacteria</taxon>
        <taxon>Hyphomicrobiales</taxon>
        <taxon>Chelatococcaceae</taxon>
        <taxon>Chelatococcus</taxon>
    </lineage>
</organism>
<dbReference type="Pfam" id="PF03033">
    <property type="entry name" value="Glyco_transf_28"/>
    <property type="match status" value="1"/>
</dbReference>
<dbReference type="SUPFAM" id="SSF53756">
    <property type="entry name" value="UDP-Glycosyltransferase/glycogen phosphorylase"/>
    <property type="match status" value="1"/>
</dbReference>
<dbReference type="Proteomes" id="UP001181622">
    <property type="component" value="Unassembled WGS sequence"/>
</dbReference>
<protein>
    <submittedName>
        <fullName evidence="3">Glycosyltransferase</fullName>
    </submittedName>
</protein>
<comment type="caution">
    <text evidence="3">The sequence shown here is derived from an EMBL/GenBank/DDBJ whole genome shotgun (WGS) entry which is preliminary data.</text>
</comment>
<dbReference type="RefSeq" id="WP_309388323.1">
    <property type="nucleotide sequence ID" value="NZ_JADBEO010000002.1"/>
</dbReference>
<evidence type="ECO:0000259" key="1">
    <source>
        <dbReference type="Pfam" id="PF03033"/>
    </source>
</evidence>
<evidence type="ECO:0000259" key="2">
    <source>
        <dbReference type="Pfam" id="PF06722"/>
    </source>
</evidence>
<dbReference type="PANTHER" id="PTHR48050">
    <property type="entry name" value="STEROL 3-BETA-GLUCOSYLTRANSFERASE"/>
    <property type="match status" value="1"/>
</dbReference>